<name>A0A0A8ZM82_ARUDO</name>
<feature type="transmembrane region" description="Helical" evidence="1">
    <location>
        <begin position="6"/>
        <end position="31"/>
    </location>
</feature>
<reference evidence="2" key="1">
    <citation type="submission" date="2014-09" db="EMBL/GenBank/DDBJ databases">
        <authorList>
            <person name="Magalhaes I.L.F."/>
            <person name="Oliveira U."/>
            <person name="Santos F.R."/>
            <person name="Vidigal T.H.D.A."/>
            <person name="Brescovit A.D."/>
            <person name="Santos A.J."/>
        </authorList>
    </citation>
    <scope>NUCLEOTIDE SEQUENCE</scope>
    <source>
        <tissue evidence="2">Shoot tissue taken approximately 20 cm above the soil surface</tissue>
    </source>
</reference>
<evidence type="ECO:0000256" key="1">
    <source>
        <dbReference type="SAM" id="Phobius"/>
    </source>
</evidence>
<keyword evidence="1" id="KW-1133">Transmembrane helix</keyword>
<dbReference type="EMBL" id="GBRH01257391">
    <property type="protein sequence ID" value="JAD40504.1"/>
    <property type="molecule type" value="Transcribed_RNA"/>
</dbReference>
<protein>
    <submittedName>
        <fullName evidence="2">Uncharacterized protein</fullName>
    </submittedName>
</protein>
<keyword evidence="1" id="KW-0812">Transmembrane</keyword>
<sequence length="59" mass="6786">MTEEMLPLFHLMTGVMRAVLLSFMFLLVILWQRELVNNFIGVKGITCPFSCAPTCHTHF</sequence>
<organism evidence="2">
    <name type="scientific">Arundo donax</name>
    <name type="common">Giant reed</name>
    <name type="synonym">Donax arundinaceus</name>
    <dbReference type="NCBI Taxonomy" id="35708"/>
    <lineage>
        <taxon>Eukaryota</taxon>
        <taxon>Viridiplantae</taxon>
        <taxon>Streptophyta</taxon>
        <taxon>Embryophyta</taxon>
        <taxon>Tracheophyta</taxon>
        <taxon>Spermatophyta</taxon>
        <taxon>Magnoliopsida</taxon>
        <taxon>Liliopsida</taxon>
        <taxon>Poales</taxon>
        <taxon>Poaceae</taxon>
        <taxon>PACMAD clade</taxon>
        <taxon>Arundinoideae</taxon>
        <taxon>Arundineae</taxon>
        <taxon>Arundo</taxon>
    </lineage>
</organism>
<proteinExistence type="predicted"/>
<keyword evidence="1" id="KW-0472">Membrane</keyword>
<accession>A0A0A8ZM82</accession>
<dbReference type="AlphaFoldDB" id="A0A0A8ZM82"/>
<reference evidence="2" key="2">
    <citation type="journal article" date="2015" name="Data Brief">
        <title>Shoot transcriptome of the giant reed, Arundo donax.</title>
        <authorList>
            <person name="Barrero R.A."/>
            <person name="Guerrero F.D."/>
            <person name="Moolhuijzen P."/>
            <person name="Goolsby J.A."/>
            <person name="Tidwell J."/>
            <person name="Bellgard S.E."/>
            <person name="Bellgard M.I."/>
        </authorList>
    </citation>
    <scope>NUCLEOTIDE SEQUENCE</scope>
    <source>
        <tissue evidence="2">Shoot tissue taken approximately 20 cm above the soil surface</tissue>
    </source>
</reference>
<evidence type="ECO:0000313" key="2">
    <source>
        <dbReference type="EMBL" id="JAD40504.1"/>
    </source>
</evidence>